<dbReference type="GO" id="GO:0005829">
    <property type="term" value="C:cytosol"/>
    <property type="evidence" value="ECO:0007669"/>
    <property type="project" value="TreeGrafter"/>
</dbReference>
<dbReference type="GO" id="GO:0050660">
    <property type="term" value="F:flavin adenine dinucleotide binding"/>
    <property type="evidence" value="ECO:0007669"/>
    <property type="project" value="TreeGrafter"/>
</dbReference>
<gene>
    <name evidence="2" type="ORF">D3872_05625</name>
</gene>
<keyword evidence="2" id="KW-0808">Transferase</keyword>
<dbReference type="GO" id="GO:0016740">
    <property type="term" value="F:transferase activity"/>
    <property type="evidence" value="ECO:0007669"/>
    <property type="project" value="UniProtKB-KW"/>
</dbReference>
<feature type="compositionally biased region" description="Low complexity" evidence="1">
    <location>
        <begin position="366"/>
        <end position="385"/>
    </location>
</feature>
<dbReference type="InterPro" id="IPR036188">
    <property type="entry name" value="FAD/NAD-bd_sf"/>
</dbReference>
<dbReference type="PANTHER" id="PTHR21197">
    <property type="entry name" value="UDP-GALACTOPYRANOSE MUTASE"/>
    <property type="match status" value="1"/>
</dbReference>
<evidence type="ECO:0000313" key="3">
    <source>
        <dbReference type="Proteomes" id="UP000284006"/>
    </source>
</evidence>
<feature type="region of interest" description="Disordered" evidence="1">
    <location>
        <begin position="363"/>
        <end position="385"/>
    </location>
</feature>
<dbReference type="SUPFAM" id="SSF51971">
    <property type="entry name" value="Nucleotide-binding domain"/>
    <property type="match status" value="1"/>
</dbReference>
<dbReference type="EMBL" id="QYUP01000061">
    <property type="protein sequence ID" value="RJG22233.1"/>
    <property type="molecule type" value="Genomic_DNA"/>
</dbReference>
<dbReference type="Pfam" id="PF13450">
    <property type="entry name" value="NAD_binding_8"/>
    <property type="match status" value="1"/>
</dbReference>
<dbReference type="Pfam" id="PF13692">
    <property type="entry name" value="Glyco_trans_1_4"/>
    <property type="match status" value="1"/>
</dbReference>
<protein>
    <submittedName>
        <fullName evidence="2">Glycosyltransferase</fullName>
    </submittedName>
</protein>
<dbReference type="Proteomes" id="UP000284006">
    <property type="component" value="Unassembled WGS sequence"/>
</dbReference>
<sequence length="876" mass="97093">MPTIIVFCHLRWDFVFQRPQHLLTRLANHYKIIMVEEPIHHEGGNFLRKTQVAPNVTVCQPHTNIAAWGFHDDQIPSLKPLLANLVSEGEDPIVWFYTPMALPLLQGLHPSLVVYDCMDELAAFKNSPKQLLQRETALLGIADIVFTGGPSLYEAKRERHANAHCFSSSVDAVHFRKALNRDSAHASHDAMPHPRLGFYGVIDERFDIDLLTALADARPEYQIVLVGPVVKIDPATLPQRANIHYLGQQSYDALPQFLAGWDVCLLPFALNDSTKFISPTKVLEYMAAELPIVSTPITDVKMPYGHVVAIAHTHEEFIRACDEAIAMNPEQKAAMVDTMRGIVAGTSWDVTVDRMRSLIDAAPRGAKSSRPAQASSAPQQSAKGGAVIDATAQRPLEPVKAVIIGAGPTGLSAAYHLGSDTLLIERNATVGGWCRSIKDNGFTFDYAGHIMFSNDPYVLKLYDVLLGSNIHWQNREAWVYSKNVFTRYPFQGALYGLPPAVIKECIVGAMEARFGDLNAVPGEAPGPAVDDKCDKGMEDCCADGTVDIAKSSASKPGEVKNFEQFIYKVWGAGIAKHFAIPYNKKLWTVPLTEMETSWLGGRVPLPNLEEIIEGALEPVGKPMGPNARFGYPLKGGFQALMNGFLPHIRGKIELNASVVEILPKEHLIALADGRRFRYDDLISTMPLPELIKMIGDEAPQEVRDAANGLKHISIRNVNIGIDRPNATDKHWIYYPEDTIFHRIFVQGNASPECNAPGGFGFTCEISYSPWKPLPVDGDALIRRAIEDCIKVGMIKENDKILAANLTDMPYAYVVYDHARAKNVETVKRWLEQYDITLAGRYSEWEYYNSDHAFLAGKKAAEKIRAADDARVRKAEL</sequence>
<dbReference type="AlphaFoldDB" id="A0A418Y5T8"/>
<comment type="caution">
    <text evidence="2">The sequence shown here is derived from an EMBL/GenBank/DDBJ whole genome shotgun (WGS) entry which is preliminary data.</text>
</comment>
<dbReference type="PANTHER" id="PTHR21197:SF0">
    <property type="entry name" value="UDP-GALACTOPYRANOSE MUTASE"/>
    <property type="match status" value="1"/>
</dbReference>
<proteinExistence type="predicted"/>
<accession>A0A418Y5T8</accession>
<keyword evidence="3" id="KW-1185">Reference proteome</keyword>
<evidence type="ECO:0000313" key="2">
    <source>
        <dbReference type="EMBL" id="RJG22233.1"/>
    </source>
</evidence>
<dbReference type="GO" id="GO:0008767">
    <property type="term" value="F:UDP-galactopyranose mutase activity"/>
    <property type="evidence" value="ECO:0007669"/>
    <property type="project" value="TreeGrafter"/>
</dbReference>
<organism evidence="2 3">
    <name type="scientific">Massilia cavernae</name>
    <dbReference type="NCBI Taxonomy" id="2320864"/>
    <lineage>
        <taxon>Bacteria</taxon>
        <taxon>Pseudomonadati</taxon>
        <taxon>Pseudomonadota</taxon>
        <taxon>Betaproteobacteria</taxon>
        <taxon>Burkholderiales</taxon>
        <taxon>Oxalobacteraceae</taxon>
        <taxon>Telluria group</taxon>
        <taxon>Massilia</taxon>
    </lineage>
</organism>
<dbReference type="Gene3D" id="3.50.50.60">
    <property type="entry name" value="FAD/NAD(P)-binding domain"/>
    <property type="match status" value="1"/>
</dbReference>
<reference evidence="2 3" key="1">
    <citation type="submission" date="2018-09" db="EMBL/GenBank/DDBJ databases">
        <authorList>
            <person name="Zhu H."/>
        </authorList>
    </citation>
    <scope>NUCLEOTIDE SEQUENCE [LARGE SCALE GENOMIC DNA]</scope>
    <source>
        <strain evidence="2 3">K1S02-61</strain>
    </source>
</reference>
<dbReference type="OrthoDB" id="9816564at2"/>
<dbReference type="SUPFAM" id="SSF53756">
    <property type="entry name" value="UDP-Glycosyltransferase/glycogen phosphorylase"/>
    <property type="match status" value="1"/>
</dbReference>
<name>A0A418Y5T8_9BURK</name>
<dbReference type="RefSeq" id="WP_119809861.1">
    <property type="nucleotide sequence ID" value="NZ_QYUP01000061.1"/>
</dbReference>
<dbReference type="Gene3D" id="3.40.50.2000">
    <property type="entry name" value="Glycogen Phosphorylase B"/>
    <property type="match status" value="1"/>
</dbReference>
<evidence type="ECO:0000256" key="1">
    <source>
        <dbReference type="SAM" id="MobiDB-lite"/>
    </source>
</evidence>